<evidence type="ECO:0000313" key="2">
    <source>
        <dbReference type="EMBL" id="TLS38757.1"/>
    </source>
</evidence>
<keyword evidence="2" id="KW-0808">Transferase</keyword>
<evidence type="ECO:0000313" key="3">
    <source>
        <dbReference type="Proteomes" id="UP000308230"/>
    </source>
</evidence>
<feature type="domain" description="N-acetyltransferase" evidence="1">
    <location>
        <begin position="2"/>
        <end position="155"/>
    </location>
</feature>
<gene>
    <name evidence="2" type="ORF">FCL54_00100</name>
</gene>
<dbReference type="InterPro" id="IPR000182">
    <property type="entry name" value="GNAT_dom"/>
</dbReference>
<dbReference type="PANTHER" id="PTHR43415:SF3">
    <property type="entry name" value="GNAT-FAMILY ACETYLTRANSFERASE"/>
    <property type="match status" value="1"/>
</dbReference>
<dbReference type="OrthoDB" id="185406at2"/>
<comment type="caution">
    <text evidence="2">The sequence shown here is derived from an EMBL/GenBank/DDBJ whole genome shotgun (WGS) entry which is preliminary data.</text>
</comment>
<dbReference type="InterPro" id="IPR016181">
    <property type="entry name" value="Acyl_CoA_acyltransferase"/>
</dbReference>
<dbReference type="AlphaFoldDB" id="A0A5R9F5F9"/>
<dbReference type="PANTHER" id="PTHR43415">
    <property type="entry name" value="SPERMIDINE N(1)-ACETYLTRANSFERASE"/>
    <property type="match status" value="1"/>
</dbReference>
<dbReference type="Proteomes" id="UP000308230">
    <property type="component" value="Unassembled WGS sequence"/>
</dbReference>
<dbReference type="RefSeq" id="WP_138121925.1">
    <property type="nucleotide sequence ID" value="NZ_SWLG01000001.1"/>
</dbReference>
<reference evidence="2 3" key="1">
    <citation type="submission" date="2019-04" db="EMBL/GenBank/DDBJ databases">
        <title>Bacillus caeni sp. nov., a bacterium isolated from mangrove sediment.</title>
        <authorList>
            <person name="Huang H."/>
            <person name="Mo K."/>
            <person name="Hu Y."/>
        </authorList>
    </citation>
    <scope>NUCLEOTIDE SEQUENCE [LARGE SCALE GENOMIC DNA]</scope>
    <source>
        <strain evidence="2 3">HB172195</strain>
    </source>
</reference>
<evidence type="ECO:0000259" key="1">
    <source>
        <dbReference type="PROSITE" id="PS51186"/>
    </source>
</evidence>
<keyword evidence="3" id="KW-1185">Reference proteome</keyword>
<dbReference type="Pfam" id="PF00583">
    <property type="entry name" value="Acetyltransf_1"/>
    <property type="match status" value="1"/>
</dbReference>
<dbReference type="EMBL" id="SWLG01000001">
    <property type="protein sequence ID" value="TLS38757.1"/>
    <property type="molecule type" value="Genomic_DNA"/>
</dbReference>
<sequence length="157" mass="18562">MLTYETIKLPQDNEVITRFRKDSFIVSFGNADDLKIEEYIRWVEQKASEYPDGFVLVKKNGETVGQLELQAIEYEEKRIGYVNLFYLKPEYRGAGFGSYLMEYARRFFQREGVSEFHLRVSSTNEQAVRYYQKHGMKQIKQEFNGKVIRMEGTVSPR</sequence>
<accession>A0A5R9F5F9</accession>
<dbReference type="CDD" id="cd04301">
    <property type="entry name" value="NAT_SF"/>
    <property type="match status" value="1"/>
</dbReference>
<protein>
    <submittedName>
        <fullName evidence="2">GNAT family N-acetyltransferase</fullName>
    </submittedName>
</protein>
<dbReference type="PROSITE" id="PS51186">
    <property type="entry name" value="GNAT"/>
    <property type="match status" value="1"/>
</dbReference>
<dbReference type="Gene3D" id="3.40.630.30">
    <property type="match status" value="1"/>
</dbReference>
<dbReference type="SUPFAM" id="SSF55729">
    <property type="entry name" value="Acyl-CoA N-acyltransferases (Nat)"/>
    <property type="match status" value="1"/>
</dbReference>
<proteinExistence type="predicted"/>
<dbReference type="GO" id="GO:0016747">
    <property type="term" value="F:acyltransferase activity, transferring groups other than amino-acyl groups"/>
    <property type="evidence" value="ECO:0007669"/>
    <property type="project" value="InterPro"/>
</dbReference>
<name>A0A5R9F5F9_9BACL</name>
<organism evidence="2 3">
    <name type="scientific">Exobacillus caeni</name>
    <dbReference type="NCBI Taxonomy" id="2574798"/>
    <lineage>
        <taxon>Bacteria</taxon>
        <taxon>Bacillati</taxon>
        <taxon>Bacillota</taxon>
        <taxon>Bacilli</taxon>
        <taxon>Bacillales</taxon>
        <taxon>Guptibacillaceae</taxon>
        <taxon>Exobacillus</taxon>
    </lineage>
</organism>